<dbReference type="GO" id="GO:0019563">
    <property type="term" value="P:glycerol catabolic process"/>
    <property type="evidence" value="ECO:0007669"/>
    <property type="project" value="TreeGrafter"/>
</dbReference>
<dbReference type="PIRSF" id="PIRSF000538">
    <property type="entry name" value="GlpK"/>
    <property type="match status" value="1"/>
</dbReference>
<evidence type="ECO:0000256" key="6">
    <source>
        <dbReference type="ARBA" id="ARBA00022777"/>
    </source>
</evidence>
<keyword evidence="8" id="KW-0067">ATP-binding</keyword>
<comment type="pathway">
    <text evidence="1">Polyol metabolism; glycerol degradation via glycerol kinase pathway; sn-glycerol 3-phosphate from glycerol: step 1/1.</text>
</comment>
<dbReference type="InterPro" id="IPR018483">
    <property type="entry name" value="Carb_kinase_FGGY_CS"/>
</dbReference>
<dbReference type="PANTHER" id="PTHR10196:SF69">
    <property type="entry name" value="GLYCEROL KINASE"/>
    <property type="match status" value="1"/>
</dbReference>
<feature type="domain" description="Carbohydrate kinase FGGY N-terminal" evidence="11">
    <location>
        <begin position="6"/>
        <end position="252"/>
    </location>
</feature>
<dbReference type="GO" id="GO:0005829">
    <property type="term" value="C:cytosol"/>
    <property type="evidence" value="ECO:0007669"/>
    <property type="project" value="TreeGrafter"/>
</dbReference>
<dbReference type="EC" id="2.7.1.30" evidence="3"/>
<gene>
    <name evidence="13" type="ORF">MGWOODY_Clf32</name>
</gene>
<comment type="catalytic activity">
    <reaction evidence="10">
        <text>glycerol + ATP = sn-glycerol 3-phosphate + ADP + H(+)</text>
        <dbReference type="Rhea" id="RHEA:21644"/>
        <dbReference type="ChEBI" id="CHEBI:15378"/>
        <dbReference type="ChEBI" id="CHEBI:17754"/>
        <dbReference type="ChEBI" id="CHEBI:30616"/>
        <dbReference type="ChEBI" id="CHEBI:57597"/>
        <dbReference type="ChEBI" id="CHEBI:456216"/>
        <dbReference type="EC" id="2.7.1.30"/>
    </reaction>
</comment>
<evidence type="ECO:0000256" key="3">
    <source>
        <dbReference type="ARBA" id="ARBA00012099"/>
    </source>
</evidence>
<protein>
    <recommendedName>
        <fullName evidence="3">glycerol kinase</fullName>
        <ecNumber evidence="3">2.7.1.30</ecNumber>
    </recommendedName>
    <alternativeName>
        <fullName evidence="9">ATP:glycerol 3-phosphotransferase</fullName>
    </alternativeName>
</protein>
<dbReference type="InterPro" id="IPR000577">
    <property type="entry name" value="Carb_kinase_FGGY"/>
</dbReference>
<dbReference type="GO" id="GO:0005524">
    <property type="term" value="F:ATP binding"/>
    <property type="evidence" value="ECO:0007669"/>
    <property type="project" value="UniProtKB-KW"/>
</dbReference>
<dbReference type="PROSITE" id="PS00933">
    <property type="entry name" value="FGGY_KINASES_1"/>
    <property type="match status" value="1"/>
</dbReference>
<dbReference type="FunFam" id="3.30.420.40:FF:000008">
    <property type="entry name" value="Glycerol kinase"/>
    <property type="match status" value="1"/>
</dbReference>
<dbReference type="GO" id="GO:0004370">
    <property type="term" value="F:glycerol kinase activity"/>
    <property type="evidence" value="ECO:0007669"/>
    <property type="project" value="UniProtKB-EC"/>
</dbReference>
<comment type="similarity">
    <text evidence="2">Belongs to the FGGY kinase family.</text>
</comment>
<evidence type="ECO:0000256" key="1">
    <source>
        <dbReference type="ARBA" id="ARBA00005190"/>
    </source>
</evidence>
<reference evidence="13" key="1">
    <citation type="submission" date="2015-10" db="EMBL/GenBank/DDBJ databases">
        <authorList>
            <person name="Gilbert D.G."/>
        </authorList>
    </citation>
    <scope>NUCLEOTIDE SEQUENCE</scope>
</reference>
<organism evidence="13">
    <name type="scientific">hydrothermal vent metagenome</name>
    <dbReference type="NCBI Taxonomy" id="652676"/>
    <lineage>
        <taxon>unclassified sequences</taxon>
        <taxon>metagenomes</taxon>
        <taxon>ecological metagenomes</taxon>
    </lineage>
</organism>
<dbReference type="NCBIfam" id="NF000756">
    <property type="entry name" value="PRK00047.1"/>
    <property type="match status" value="1"/>
</dbReference>
<dbReference type="HAMAP" id="MF_00186">
    <property type="entry name" value="Glycerol_kin"/>
    <property type="match status" value="1"/>
</dbReference>
<evidence type="ECO:0000256" key="5">
    <source>
        <dbReference type="ARBA" id="ARBA00022741"/>
    </source>
</evidence>
<dbReference type="PANTHER" id="PTHR10196">
    <property type="entry name" value="SUGAR KINASE"/>
    <property type="match status" value="1"/>
</dbReference>
<dbReference type="FunFam" id="3.30.420.40:FF:000007">
    <property type="entry name" value="Glycerol kinase"/>
    <property type="match status" value="1"/>
</dbReference>
<dbReference type="PROSITE" id="PS00445">
    <property type="entry name" value="FGGY_KINASES_2"/>
    <property type="match status" value="1"/>
</dbReference>
<keyword evidence="5" id="KW-0547">Nucleotide-binding</keyword>
<dbReference type="SUPFAM" id="SSF53067">
    <property type="entry name" value="Actin-like ATPase domain"/>
    <property type="match status" value="2"/>
</dbReference>
<evidence type="ECO:0000256" key="4">
    <source>
        <dbReference type="ARBA" id="ARBA00022679"/>
    </source>
</evidence>
<evidence type="ECO:0000256" key="8">
    <source>
        <dbReference type="ARBA" id="ARBA00022840"/>
    </source>
</evidence>
<dbReference type="InterPro" id="IPR018485">
    <property type="entry name" value="FGGY_C"/>
</dbReference>
<keyword evidence="7" id="KW-0319">Glycerol metabolism</keyword>
<dbReference type="Gene3D" id="3.30.420.40">
    <property type="match status" value="2"/>
</dbReference>
<keyword evidence="6 13" id="KW-0418">Kinase</keyword>
<dbReference type="EMBL" id="FAXA01000477">
    <property type="protein sequence ID" value="CUV05898.1"/>
    <property type="molecule type" value="Genomic_DNA"/>
</dbReference>
<evidence type="ECO:0000256" key="10">
    <source>
        <dbReference type="ARBA" id="ARBA00052101"/>
    </source>
</evidence>
<evidence type="ECO:0000256" key="9">
    <source>
        <dbReference type="ARBA" id="ARBA00043149"/>
    </source>
</evidence>
<dbReference type="Pfam" id="PF00370">
    <property type="entry name" value="FGGY_N"/>
    <property type="match status" value="1"/>
</dbReference>
<dbReference type="CDD" id="cd07769">
    <property type="entry name" value="ASKHA_NBD_FGGY_GK"/>
    <property type="match status" value="1"/>
</dbReference>
<dbReference type="NCBIfam" id="TIGR01311">
    <property type="entry name" value="glycerol_kin"/>
    <property type="match status" value="1"/>
</dbReference>
<dbReference type="InterPro" id="IPR043129">
    <property type="entry name" value="ATPase_NBD"/>
</dbReference>
<evidence type="ECO:0000256" key="7">
    <source>
        <dbReference type="ARBA" id="ARBA00022798"/>
    </source>
</evidence>
<evidence type="ECO:0000256" key="2">
    <source>
        <dbReference type="ARBA" id="ARBA00009156"/>
    </source>
</evidence>
<sequence length="501" mass="54201">MAQQNYILAVDQSTTSSAAYVIDHEGRVVASAKREITQFHPEPGWVSHDPEELFRSVIAVSQEAMASAGIGSQQLAAVGIANQRETTVVWSRSTGEPVSPAIVWQCRRTAQMCDELKQRGLEPVVREKTGLVIDAYFSATKIRWLLEHTPDGQNRAESGELCTGTVDSWLLYRLTGGRVHATDVSNASRTMLFNIHTQEWDADLLSQLGIPLAMLPEVRPSSNVFGETDPGLFGVAVPIACLTGDQSAALFGQICFQPGMLKNTYGTGSFLLMQTGEQPLPPPAGLVTSIAWQLGGQQTKYALEGSVFITGAAVQWLRDGLGVINNASDTQGIAESVSNSGGMYFVPAFAGLGAPHWDPYARGTIVGLTAGTNRAHIVRATLEAIAYQVKDIFEAVRSSYASEIPVVRGDGGGSANRFLMQFQSDMLGIPVEVPEVTETTALGAAYLAGLAVGFWDSQPELSAQWRLGARYEPQMSRDEANKLYVGWQRAMERSRDWETPG</sequence>
<name>A0A160VCK5_9ZZZZ</name>
<evidence type="ECO:0000259" key="11">
    <source>
        <dbReference type="Pfam" id="PF00370"/>
    </source>
</evidence>
<accession>A0A160VCK5</accession>
<dbReference type="AlphaFoldDB" id="A0A160VCK5"/>
<evidence type="ECO:0000259" key="12">
    <source>
        <dbReference type="Pfam" id="PF02782"/>
    </source>
</evidence>
<feature type="domain" description="Carbohydrate kinase FGGY C-terminal" evidence="12">
    <location>
        <begin position="262"/>
        <end position="451"/>
    </location>
</feature>
<proteinExistence type="inferred from homology"/>
<dbReference type="Pfam" id="PF02782">
    <property type="entry name" value="FGGY_C"/>
    <property type="match status" value="1"/>
</dbReference>
<keyword evidence="4 13" id="KW-0808">Transferase</keyword>
<dbReference type="GO" id="GO:0006072">
    <property type="term" value="P:glycerol-3-phosphate metabolic process"/>
    <property type="evidence" value="ECO:0007669"/>
    <property type="project" value="InterPro"/>
</dbReference>
<evidence type="ECO:0000313" key="13">
    <source>
        <dbReference type="EMBL" id="CUV05898.1"/>
    </source>
</evidence>
<dbReference type="InterPro" id="IPR018484">
    <property type="entry name" value="FGGY_N"/>
</dbReference>
<dbReference type="InterPro" id="IPR005999">
    <property type="entry name" value="Glycerol_kin"/>
</dbReference>